<reference evidence="2" key="1">
    <citation type="submission" date="2022-06" db="EMBL/GenBank/DDBJ databases">
        <title>Physiological and biochemical characterization and genomic elucidation of a strain of the genus Ensifer adhaerens M8 that combines arsenic oxidation and chromium reduction.</title>
        <authorList>
            <person name="Li X."/>
            <person name="Yu c."/>
        </authorList>
    </citation>
    <scope>NUCLEOTIDE SEQUENCE</scope>
    <source>
        <strain evidence="2">M8</strain>
    </source>
</reference>
<feature type="signal peptide" evidence="1">
    <location>
        <begin position="1"/>
        <end position="23"/>
    </location>
</feature>
<dbReference type="OrthoDB" id="8421844at2"/>
<protein>
    <submittedName>
        <fullName evidence="2">Uncharacterized protein</fullName>
    </submittedName>
</protein>
<dbReference type="AlphaFoldDB" id="A0A9Q8Y9M9"/>
<dbReference type="RefSeq" id="WP_060522129.1">
    <property type="nucleotide sequence ID" value="NZ_CAXURO020000001.1"/>
</dbReference>
<proteinExistence type="predicted"/>
<gene>
    <name evidence="2" type="ORF">NE863_04290</name>
</gene>
<dbReference type="EMBL" id="CP098807">
    <property type="protein sequence ID" value="USJ24216.1"/>
    <property type="molecule type" value="Genomic_DNA"/>
</dbReference>
<dbReference type="Proteomes" id="UP001055460">
    <property type="component" value="Chromosome"/>
</dbReference>
<feature type="chain" id="PRO_5040161956" evidence="1">
    <location>
        <begin position="24"/>
        <end position="91"/>
    </location>
</feature>
<name>A0A9Q8Y9M9_ENSAD</name>
<organism evidence="2 3">
    <name type="scientific">Ensifer adhaerens</name>
    <name type="common">Sinorhizobium morelense</name>
    <dbReference type="NCBI Taxonomy" id="106592"/>
    <lineage>
        <taxon>Bacteria</taxon>
        <taxon>Pseudomonadati</taxon>
        <taxon>Pseudomonadota</taxon>
        <taxon>Alphaproteobacteria</taxon>
        <taxon>Hyphomicrobiales</taxon>
        <taxon>Rhizobiaceae</taxon>
        <taxon>Sinorhizobium/Ensifer group</taxon>
        <taxon>Ensifer</taxon>
    </lineage>
</organism>
<sequence length="91" mass="8927">MKKSFAAILVAAAMLGGASAAVAGGSYYEGVSSTPLFTGRAEASAGTGVSATASRGDYYAGIEDRSVDKTATGAIANGGARAFGEADQNKQ</sequence>
<evidence type="ECO:0000313" key="3">
    <source>
        <dbReference type="Proteomes" id="UP001055460"/>
    </source>
</evidence>
<evidence type="ECO:0000256" key="1">
    <source>
        <dbReference type="SAM" id="SignalP"/>
    </source>
</evidence>
<accession>A0A9Q8Y9M9</accession>
<keyword evidence="1" id="KW-0732">Signal</keyword>
<evidence type="ECO:0000313" key="2">
    <source>
        <dbReference type="EMBL" id="USJ24216.1"/>
    </source>
</evidence>